<keyword evidence="5 15" id="KW-0732">Signal</keyword>
<dbReference type="GO" id="GO:0016020">
    <property type="term" value="C:membrane"/>
    <property type="evidence" value="ECO:0007669"/>
    <property type="project" value="GOC"/>
</dbReference>
<reference evidence="17" key="1">
    <citation type="journal article" date="2023" name="G3 (Bethesda)">
        <title>A reference genome for the long-term kleptoplast-retaining sea slug Elysia crispata morphotype clarki.</title>
        <authorList>
            <person name="Eastman K.E."/>
            <person name="Pendleton A.L."/>
            <person name="Shaikh M.A."/>
            <person name="Suttiyut T."/>
            <person name="Ogas R."/>
            <person name="Tomko P."/>
            <person name="Gavelis G."/>
            <person name="Widhalm J.R."/>
            <person name="Wisecaver J.H."/>
        </authorList>
    </citation>
    <scope>NUCLEOTIDE SEQUENCE</scope>
    <source>
        <strain evidence="17">ECLA1</strain>
    </source>
</reference>
<feature type="binding site" evidence="13">
    <location>
        <position position="287"/>
    </location>
    <ligand>
        <name>Zn(2+)</name>
        <dbReference type="ChEBI" id="CHEBI:29105"/>
        <label>1</label>
    </ligand>
</feature>
<gene>
    <name evidence="17" type="ORF">RRG08_063395</name>
</gene>
<dbReference type="InterPro" id="IPR045473">
    <property type="entry name" value="ASM_C"/>
</dbReference>
<evidence type="ECO:0000313" key="18">
    <source>
        <dbReference type="Proteomes" id="UP001283361"/>
    </source>
</evidence>
<dbReference type="SUPFAM" id="SSF56300">
    <property type="entry name" value="Metallo-dependent phosphatases"/>
    <property type="match status" value="1"/>
</dbReference>
<feature type="chain" id="PRO_5042004296" description="Sphingomyelin phosphodiesterase" evidence="15">
    <location>
        <begin position="24"/>
        <end position="631"/>
    </location>
</feature>
<dbReference type="PANTHER" id="PTHR10340:SF34">
    <property type="entry name" value="SPHINGOMYELIN PHOSPHODIESTERASE"/>
    <property type="match status" value="1"/>
</dbReference>
<dbReference type="InterPro" id="IPR008139">
    <property type="entry name" value="SaposinB_dom"/>
</dbReference>
<feature type="binding site" evidence="13">
    <location>
        <position position="433"/>
    </location>
    <ligand>
        <name>Zn(2+)</name>
        <dbReference type="ChEBI" id="CHEBI:29105"/>
        <label>2</label>
    </ligand>
</feature>
<dbReference type="InterPro" id="IPR004843">
    <property type="entry name" value="Calcineurin-like_PHP"/>
</dbReference>
<keyword evidence="7 13" id="KW-0862">Zinc</keyword>
<dbReference type="InterPro" id="IPR011001">
    <property type="entry name" value="Saposin-like"/>
</dbReference>
<dbReference type="InterPro" id="IPR041805">
    <property type="entry name" value="ASMase/PPN1_MPP"/>
</dbReference>
<dbReference type="Proteomes" id="UP001283361">
    <property type="component" value="Unassembled WGS sequence"/>
</dbReference>
<evidence type="ECO:0000256" key="9">
    <source>
        <dbReference type="ARBA" id="ARBA00023180"/>
    </source>
</evidence>
<feature type="domain" description="Saposin B-type" evidence="16">
    <location>
        <begin position="86"/>
        <end position="170"/>
    </location>
</feature>
<comment type="cofactor">
    <cofactor evidence="13">
        <name>Zn(2+)</name>
        <dbReference type="ChEBI" id="CHEBI:29105"/>
    </cofactor>
    <text evidence="13">Binds 2 Zn(2+) ions per subunit.</text>
</comment>
<evidence type="ECO:0000256" key="15">
    <source>
        <dbReference type="SAM" id="SignalP"/>
    </source>
</evidence>
<dbReference type="GO" id="GO:0046513">
    <property type="term" value="P:ceramide biosynthetic process"/>
    <property type="evidence" value="ECO:0007669"/>
    <property type="project" value="UniProtKB-ARBA"/>
</dbReference>
<proteinExistence type="inferred from homology"/>
<feature type="binding site" evidence="13">
    <location>
        <position position="467"/>
    </location>
    <ligand>
        <name>Zn(2+)</name>
        <dbReference type="ChEBI" id="CHEBI:29105"/>
        <label>2</label>
    </ligand>
</feature>
<dbReference type="Pfam" id="PF00149">
    <property type="entry name" value="Metallophos"/>
    <property type="match status" value="1"/>
</dbReference>
<dbReference type="InterPro" id="IPR029052">
    <property type="entry name" value="Metallo-depent_PP-like"/>
</dbReference>
<sequence>MRRTIGFLTTVLFCLFVYQPCSSVKFSKEHHEDDLQADFHGVYPHDTKSAEVLGEKHSQGSPWKADEKMVAYLQRQKRKSIDKILPKLTCDVCYLLVKVIRELAKSGKAKKVVIDAATDICIFFKIQDKRVCKMITHEYEDEIFYLAHYLSLEPWQACGIILGVPCDGHYYPGENWTVSFPHTPKPQPRPPIPPKPSSPKLRVLHLTDIHLDFQYTEGAKVDCGEPLCCRDTQFAPALVEPQTDDEQTAGKYGHYGNCDIPSETVLSLFKHLRDNEEKFDYALFTGDIPAHDVWNQSQADQLRHLNVLDRMFQTYLPGVPVYWAVGNHEATPCNSFVIPGLPGRNMSWLYDRLADVWGRWLPPKALHTVRSCAGYSVSPYKGFRIISLNNNYCNKDNYWILLNTTDPCGTLQWLISELQHAEDSNEKVHLLMHIPPGEGACLRVWSHNFYDIINRYENTVVNQFYGHNHRDWFEMFYDTSDFQRPLNFGFVTPALTSYDETNPVYRIYTVDGNYEGSSWAVLDYTNYILNLTEANLQEKATWTYGYNPKVDLNMTSLYAADWEDLIQRMELDDDLFRKFYFYYYNLHIAEDNQCDDKCKADVICSLKEGRSYDPDLCTRHGSAVNKRLKSA</sequence>
<evidence type="ECO:0000256" key="11">
    <source>
        <dbReference type="ARBA" id="ARBA00047268"/>
    </source>
</evidence>
<feature type="disulfide bond" evidence="14">
    <location>
        <begin position="229"/>
        <end position="258"/>
    </location>
</feature>
<feature type="disulfide bond" evidence="14">
    <location>
        <begin position="393"/>
        <end position="441"/>
    </location>
</feature>
<comment type="catalytic activity">
    <reaction evidence="11">
        <text>a sphingomyelin + H2O = phosphocholine + an N-acylsphing-4-enine + H(+)</text>
        <dbReference type="Rhea" id="RHEA:19253"/>
        <dbReference type="ChEBI" id="CHEBI:15377"/>
        <dbReference type="ChEBI" id="CHEBI:15378"/>
        <dbReference type="ChEBI" id="CHEBI:17636"/>
        <dbReference type="ChEBI" id="CHEBI:52639"/>
        <dbReference type="ChEBI" id="CHEBI:295975"/>
        <dbReference type="EC" id="3.1.4.12"/>
    </reaction>
    <physiologicalReaction direction="left-to-right" evidence="11">
        <dbReference type="Rhea" id="RHEA:19254"/>
    </physiologicalReaction>
</comment>
<dbReference type="Gene3D" id="3.60.21.10">
    <property type="match status" value="1"/>
</dbReference>
<protein>
    <recommendedName>
        <fullName evidence="12">Sphingomyelin phosphodiesterase</fullName>
    </recommendedName>
</protein>
<evidence type="ECO:0000256" key="8">
    <source>
        <dbReference type="ARBA" id="ARBA00023157"/>
    </source>
</evidence>
<comment type="function">
    <text evidence="12">Converts sphingomyelin to ceramide.</text>
</comment>
<feature type="binding site" evidence="13">
    <location>
        <position position="469"/>
    </location>
    <ligand>
        <name>Zn(2+)</name>
        <dbReference type="ChEBI" id="CHEBI:29105"/>
        <label>1</label>
    </ligand>
</feature>
<dbReference type="PROSITE" id="PS50015">
    <property type="entry name" value="SAP_B"/>
    <property type="match status" value="1"/>
</dbReference>
<feature type="binding site" evidence="13">
    <location>
        <position position="208"/>
    </location>
    <ligand>
        <name>Zn(2+)</name>
        <dbReference type="ChEBI" id="CHEBI:29105"/>
        <label>1</label>
    </ligand>
</feature>
<dbReference type="EMBL" id="JAWDGP010000692">
    <property type="protein sequence ID" value="KAK3798385.1"/>
    <property type="molecule type" value="Genomic_DNA"/>
</dbReference>
<dbReference type="AlphaFoldDB" id="A0AAE1B3A7"/>
<dbReference type="Gene3D" id="1.10.225.10">
    <property type="entry name" value="Saposin-like"/>
    <property type="match status" value="1"/>
</dbReference>
<keyword evidence="9" id="KW-0325">Glycoprotein</keyword>
<dbReference type="GO" id="GO:0005615">
    <property type="term" value="C:extracellular space"/>
    <property type="evidence" value="ECO:0007669"/>
    <property type="project" value="TreeGrafter"/>
</dbReference>
<dbReference type="Pfam" id="PF19272">
    <property type="entry name" value="ASMase_C"/>
    <property type="match status" value="1"/>
</dbReference>
<evidence type="ECO:0000259" key="16">
    <source>
        <dbReference type="PROSITE" id="PS50015"/>
    </source>
</evidence>
<keyword evidence="6 12" id="KW-0378">Hydrolase</keyword>
<accession>A0AAE1B3A7</accession>
<feature type="disulfide bond" evidence="14">
    <location>
        <begin position="223"/>
        <end position="228"/>
    </location>
</feature>
<dbReference type="GO" id="GO:0046872">
    <property type="term" value="F:metal ion binding"/>
    <property type="evidence" value="ECO:0007669"/>
    <property type="project" value="UniProtKB-KW"/>
</dbReference>
<comment type="subcellular location">
    <subcellularLocation>
        <location evidence="1">Secreted</location>
    </subcellularLocation>
</comment>
<dbReference type="PIRSF" id="PIRSF000948">
    <property type="entry name" value="Sphingomy_PDE"/>
    <property type="match status" value="1"/>
</dbReference>
<feature type="disulfide bond" evidence="14">
    <location>
        <begin position="594"/>
        <end position="598"/>
    </location>
</feature>
<feature type="disulfide bond" evidence="14">
    <location>
        <begin position="121"/>
        <end position="132"/>
    </location>
</feature>
<evidence type="ECO:0000256" key="7">
    <source>
        <dbReference type="ARBA" id="ARBA00022833"/>
    </source>
</evidence>
<feature type="binding site" evidence="13">
    <location>
        <position position="287"/>
    </location>
    <ligand>
        <name>Zn(2+)</name>
        <dbReference type="ChEBI" id="CHEBI:29105"/>
        <label>2</label>
    </ligand>
</feature>
<feature type="disulfide bond" evidence="14">
    <location>
        <begin position="93"/>
        <end position="158"/>
    </location>
</feature>
<dbReference type="GO" id="GO:0005764">
    <property type="term" value="C:lysosome"/>
    <property type="evidence" value="ECO:0007669"/>
    <property type="project" value="TreeGrafter"/>
</dbReference>
<keyword evidence="18" id="KW-1185">Reference proteome</keyword>
<evidence type="ECO:0000256" key="4">
    <source>
        <dbReference type="ARBA" id="ARBA00022723"/>
    </source>
</evidence>
<dbReference type="CDD" id="cd00842">
    <property type="entry name" value="MPP_ASMase"/>
    <property type="match status" value="1"/>
</dbReference>
<evidence type="ECO:0000256" key="5">
    <source>
        <dbReference type="ARBA" id="ARBA00022729"/>
    </source>
</evidence>
<organism evidence="17 18">
    <name type="scientific">Elysia crispata</name>
    <name type="common">lettuce slug</name>
    <dbReference type="NCBI Taxonomy" id="231223"/>
    <lineage>
        <taxon>Eukaryota</taxon>
        <taxon>Metazoa</taxon>
        <taxon>Spiralia</taxon>
        <taxon>Lophotrochozoa</taxon>
        <taxon>Mollusca</taxon>
        <taxon>Gastropoda</taxon>
        <taxon>Heterobranchia</taxon>
        <taxon>Euthyneura</taxon>
        <taxon>Panpulmonata</taxon>
        <taxon>Sacoglossa</taxon>
        <taxon>Placobranchoidea</taxon>
        <taxon>Plakobranchidae</taxon>
        <taxon>Elysia</taxon>
    </lineage>
</organism>
<dbReference type="GO" id="GO:0061750">
    <property type="term" value="F:acid sphingomyelin phosphodiesterase activity"/>
    <property type="evidence" value="ECO:0007669"/>
    <property type="project" value="TreeGrafter"/>
</dbReference>
<evidence type="ECO:0000256" key="10">
    <source>
        <dbReference type="ARBA" id="ARBA00023295"/>
    </source>
</evidence>
<keyword evidence="3" id="KW-0964">Secreted</keyword>
<dbReference type="GO" id="GO:0006685">
    <property type="term" value="P:sphingomyelin catabolic process"/>
    <property type="evidence" value="ECO:0007669"/>
    <property type="project" value="UniProtKB-UniRule"/>
</dbReference>
<keyword evidence="8 14" id="KW-1015">Disulfide bond</keyword>
<dbReference type="PANTHER" id="PTHR10340">
    <property type="entry name" value="SPHINGOMYELIN PHOSPHODIESTERASE"/>
    <property type="match status" value="1"/>
</dbReference>
<feature type="binding site" evidence="13">
    <location>
        <position position="210"/>
    </location>
    <ligand>
        <name>Zn(2+)</name>
        <dbReference type="ChEBI" id="CHEBI:29105"/>
        <label>1</label>
    </ligand>
</feature>
<evidence type="ECO:0000256" key="6">
    <source>
        <dbReference type="ARBA" id="ARBA00022801"/>
    </source>
</evidence>
<evidence type="ECO:0000256" key="13">
    <source>
        <dbReference type="PIRSR" id="PIRSR000948-1"/>
    </source>
</evidence>
<dbReference type="SUPFAM" id="SSF47862">
    <property type="entry name" value="Saposin"/>
    <property type="match status" value="1"/>
</dbReference>
<keyword evidence="10 12" id="KW-0326">Glycosidase</keyword>
<evidence type="ECO:0000313" key="17">
    <source>
        <dbReference type="EMBL" id="KAK3798385.1"/>
    </source>
</evidence>
<evidence type="ECO:0000256" key="2">
    <source>
        <dbReference type="ARBA" id="ARBA00008234"/>
    </source>
</evidence>
<dbReference type="GO" id="GO:0016798">
    <property type="term" value="F:hydrolase activity, acting on glycosyl bonds"/>
    <property type="evidence" value="ECO:0007669"/>
    <property type="project" value="UniProtKB-KW"/>
</dbReference>
<comment type="caution">
    <text evidence="17">The sequence shown here is derived from an EMBL/GenBank/DDBJ whole genome shotgun (WGS) entry which is preliminary data.</text>
</comment>
<evidence type="ECO:0000256" key="14">
    <source>
        <dbReference type="PIRSR" id="PIRSR000948-2"/>
    </source>
</evidence>
<comment type="similarity">
    <text evidence="2 12">Belongs to the acid sphingomyelinase family.</text>
</comment>
<evidence type="ECO:0000256" key="3">
    <source>
        <dbReference type="ARBA" id="ARBA00022525"/>
    </source>
</evidence>
<dbReference type="InterPro" id="IPR011160">
    <property type="entry name" value="Sphingomy_PDE"/>
</dbReference>
<feature type="disulfide bond" evidence="14">
    <location>
        <begin position="90"/>
        <end position="166"/>
    </location>
</feature>
<feature type="binding site" evidence="13">
    <location>
        <position position="327"/>
    </location>
    <ligand>
        <name>Zn(2+)</name>
        <dbReference type="ChEBI" id="CHEBI:29105"/>
        <label>2</label>
    </ligand>
</feature>
<keyword evidence="4 13" id="KW-0479">Metal-binding</keyword>
<evidence type="ECO:0000256" key="12">
    <source>
        <dbReference type="PIRNR" id="PIRNR000948"/>
    </source>
</evidence>
<feature type="signal peptide" evidence="15">
    <location>
        <begin position="1"/>
        <end position="23"/>
    </location>
</feature>
<evidence type="ECO:0000256" key="1">
    <source>
        <dbReference type="ARBA" id="ARBA00004613"/>
    </source>
</evidence>
<name>A0AAE1B3A7_9GAST</name>